<evidence type="ECO:0000256" key="1">
    <source>
        <dbReference type="SAM" id="SignalP"/>
    </source>
</evidence>
<dbReference type="PANTHER" id="PTHR48098:SF1">
    <property type="entry name" value="DIACYLGLYCEROL ACYLTRANSFERASE_MYCOLYLTRANSFERASE AG85A"/>
    <property type="match status" value="1"/>
</dbReference>
<keyword evidence="1" id="KW-0732">Signal</keyword>
<accession>A0A2G8RCA9</accession>
<protein>
    <recommendedName>
        <fullName evidence="4">Esterase</fullName>
    </recommendedName>
</protein>
<dbReference type="EMBL" id="AWWI01000108">
    <property type="protein sequence ID" value="PIL19199.1"/>
    <property type="molecule type" value="Genomic_DNA"/>
</dbReference>
<keyword evidence="3" id="KW-1185">Reference proteome</keyword>
<dbReference type="Pfam" id="PF00756">
    <property type="entry name" value="Esterase"/>
    <property type="match status" value="1"/>
</dbReference>
<gene>
    <name evidence="2" type="ORF">P775_15920</name>
</gene>
<name>A0A2G8RCA9_9RHOB</name>
<comment type="caution">
    <text evidence="2">The sequence shown here is derived from an EMBL/GenBank/DDBJ whole genome shotgun (WGS) entry which is preliminary data.</text>
</comment>
<evidence type="ECO:0008006" key="4">
    <source>
        <dbReference type="Google" id="ProtNLM"/>
    </source>
</evidence>
<feature type="signal peptide" evidence="1">
    <location>
        <begin position="1"/>
        <end position="22"/>
    </location>
</feature>
<organism evidence="2 3">
    <name type="scientific">Puniceibacterium antarcticum</name>
    <dbReference type="NCBI Taxonomy" id="1206336"/>
    <lineage>
        <taxon>Bacteria</taxon>
        <taxon>Pseudomonadati</taxon>
        <taxon>Pseudomonadota</taxon>
        <taxon>Alphaproteobacteria</taxon>
        <taxon>Rhodobacterales</taxon>
        <taxon>Paracoccaceae</taxon>
        <taxon>Puniceibacterium</taxon>
    </lineage>
</organism>
<dbReference type="Gene3D" id="3.40.50.1820">
    <property type="entry name" value="alpha/beta hydrolase"/>
    <property type="match status" value="1"/>
</dbReference>
<dbReference type="InterPro" id="IPR000801">
    <property type="entry name" value="Esterase-like"/>
</dbReference>
<dbReference type="Proteomes" id="UP000231259">
    <property type="component" value="Unassembled WGS sequence"/>
</dbReference>
<dbReference type="OrthoDB" id="9803578at2"/>
<dbReference type="InterPro" id="IPR029058">
    <property type="entry name" value="AB_hydrolase_fold"/>
</dbReference>
<dbReference type="AlphaFoldDB" id="A0A2G8RCA9"/>
<dbReference type="GO" id="GO:0016747">
    <property type="term" value="F:acyltransferase activity, transferring groups other than amino-acyl groups"/>
    <property type="evidence" value="ECO:0007669"/>
    <property type="project" value="TreeGrafter"/>
</dbReference>
<feature type="chain" id="PRO_5013614212" description="Esterase" evidence="1">
    <location>
        <begin position="23"/>
        <end position="315"/>
    </location>
</feature>
<evidence type="ECO:0000313" key="2">
    <source>
        <dbReference type="EMBL" id="PIL19199.1"/>
    </source>
</evidence>
<reference evidence="2 3" key="1">
    <citation type="submission" date="2013-09" db="EMBL/GenBank/DDBJ databases">
        <title>Genome sequencing of Phaeobacter antarcticus sp. nov. SM1211.</title>
        <authorList>
            <person name="Zhang X.-Y."/>
            <person name="Liu C."/>
            <person name="Chen X.-L."/>
            <person name="Xie B.-B."/>
            <person name="Qin Q.-L."/>
            <person name="Rong J.-C."/>
            <person name="Zhang Y.-Z."/>
        </authorList>
    </citation>
    <scope>NUCLEOTIDE SEQUENCE [LARGE SCALE GENOMIC DNA]</scope>
    <source>
        <strain evidence="2 3">SM1211</strain>
    </source>
</reference>
<dbReference type="PANTHER" id="PTHR48098">
    <property type="entry name" value="ENTEROCHELIN ESTERASE-RELATED"/>
    <property type="match status" value="1"/>
</dbReference>
<evidence type="ECO:0000313" key="3">
    <source>
        <dbReference type="Proteomes" id="UP000231259"/>
    </source>
</evidence>
<sequence length="315" mass="34808">MLRQWFFCALVFICTLAHPIQAGGLANQSVPSAALGHPINIVVYAPPGDPPATGWPVLYLLHGHNGDQTSWVNLGDIQATLDRMISEQAISPLLVVMPDAANSWYVDSKDLNGPGNYETALTQDLPNWVETTYPVRRDRAGRAVAGLSMGGFGALHFAMSYPQKYVAAASLSGAIWQNIPRPYLDKTPDELQLMSESAYFQRVDPATIVVGPDIPNLISHFNGSFGTPFDARLFNQENLFTTLETRISEKSDLPAMYLTVGDDDSRQLWRGAIAMYETLQAAQRPGELRITEGDHVWSLWRVAIIDALKFIDTQF</sequence>
<proteinExistence type="predicted"/>
<dbReference type="InterPro" id="IPR050583">
    <property type="entry name" value="Mycobacterial_A85_antigen"/>
</dbReference>
<dbReference type="SUPFAM" id="SSF53474">
    <property type="entry name" value="alpha/beta-Hydrolases"/>
    <property type="match status" value="1"/>
</dbReference>
<dbReference type="RefSeq" id="WP_099911762.1">
    <property type="nucleotide sequence ID" value="NZ_AWWI01000108.1"/>
</dbReference>